<dbReference type="Pfam" id="PF03692">
    <property type="entry name" value="CxxCxxCC"/>
    <property type="match status" value="1"/>
</dbReference>
<dbReference type="InterPro" id="IPR005358">
    <property type="entry name" value="Puta_zinc/iron-chelating_dom"/>
</dbReference>
<dbReference type="PANTHER" id="PTHR35866:SF1">
    <property type="entry name" value="YKGJ FAMILY CYSTEINE CLUSTER PROTEIN"/>
    <property type="match status" value="1"/>
</dbReference>
<reference evidence="1 2" key="1">
    <citation type="submission" date="2019-03" db="EMBL/GenBank/DDBJ databases">
        <title>Metabolic potential of uncultured bacteria and archaea associated with petroleum seepage in deep-sea sediments.</title>
        <authorList>
            <person name="Dong X."/>
            <person name="Hubert C."/>
        </authorList>
    </citation>
    <scope>NUCLEOTIDE SEQUENCE [LARGE SCALE GENOMIC DNA]</scope>
    <source>
        <strain evidence="1">E29_bin36</strain>
    </source>
</reference>
<accession>A0A523XK07</accession>
<evidence type="ECO:0000313" key="1">
    <source>
        <dbReference type="EMBL" id="TET79597.1"/>
    </source>
</evidence>
<name>A0A523XK07_UNCT6</name>
<comment type="caution">
    <text evidence="1">The sequence shown here is derived from an EMBL/GenBank/DDBJ whole genome shotgun (WGS) entry which is preliminary data.</text>
</comment>
<gene>
    <name evidence="1" type="ORF">E3J38_07000</name>
</gene>
<dbReference type="PANTHER" id="PTHR35866">
    <property type="entry name" value="PUTATIVE-RELATED"/>
    <property type="match status" value="1"/>
</dbReference>
<proteinExistence type="predicted"/>
<dbReference type="EMBL" id="SOIP01000409">
    <property type="protein sequence ID" value="TET79597.1"/>
    <property type="molecule type" value="Genomic_DNA"/>
</dbReference>
<protein>
    <submittedName>
        <fullName evidence="1">YkgJ family cysteine cluster protein</fullName>
    </submittedName>
</protein>
<evidence type="ECO:0000313" key="2">
    <source>
        <dbReference type="Proteomes" id="UP000315534"/>
    </source>
</evidence>
<dbReference type="AlphaFoldDB" id="A0A523XK07"/>
<dbReference type="Proteomes" id="UP000315534">
    <property type="component" value="Unassembled WGS sequence"/>
</dbReference>
<sequence>MSEKSREARENGENLGRFECIKCGECCRQKGLIVTVTGRDVARLSSTLGMAAPDLLRALDFYVLPEDGNAPKGLRDTPLLRTESGKAYMALRKVESGDCIFLKDNQCMIHPIRPFVCRTFPFVFRDVAGEVKWGFSSMKDICPGIGEGSKVTEQELVELCIEALEDLAIYREFAETWNETTAEPTAIGFLEAILSDVRFSV</sequence>
<organism evidence="1 2">
    <name type="scientific">candidate division TA06 bacterium</name>
    <dbReference type="NCBI Taxonomy" id="2250710"/>
    <lineage>
        <taxon>Bacteria</taxon>
        <taxon>Bacteria division TA06</taxon>
    </lineage>
</organism>